<evidence type="ECO:0000256" key="1">
    <source>
        <dbReference type="ARBA" id="ARBA00022649"/>
    </source>
</evidence>
<dbReference type="Pfam" id="PF07362">
    <property type="entry name" value="CcdA"/>
    <property type="match status" value="1"/>
</dbReference>
<accession>W4HFV4</accession>
<proteinExistence type="predicted"/>
<keyword evidence="1" id="KW-1277">Toxin-antitoxin system</keyword>
<dbReference type="AlphaFoldDB" id="W4HFV4"/>
<organism evidence="2 3">
    <name type="scientific">Roseivivax marinus</name>
    <dbReference type="NCBI Taxonomy" id="1379903"/>
    <lineage>
        <taxon>Bacteria</taxon>
        <taxon>Pseudomonadati</taxon>
        <taxon>Pseudomonadota</taxon>
        <taxon>Alphaproteobacteria</taxon>
        <taxon>Rhodobacterales</taxon>
        <taxon>Roseobacteraceae</taxon>
        <taxon>Roseivivax</taxon>
    </lineage>
</organism>
<dbReference type="InterPro" id="IPR009956">
    <property type="entry name" value="Post-segregation_anti-tox_CcdA"/>
</dbReference>
<evidence type="ECO:0008006" key="4">
    <source>
        <dbReference type="Google" id="ProtNLM"/>
    </source>
</evidence>
<dbReference type="STRING" id="1379903.ATO8_19384"/>
<keyword evidence="3" id="KW-1185">Reference proteome</keyword>
<dbReference type="RefSeq" id="WP_043846992.1">
    <property type="nucleotide sequence ID" value="NZ_AQQW01000018.1"/>
</dbReference>
<name>W4HFV4_9RHOB</name>
<dbReference type="eggNOG" id="COG5302">
    <property type="taxonomic scope" value="Bacteria"/>
</dbReference>
<reference evidence="2 3" key="1">
    <citation type="journal article" date="2014" name="Antonie Van Leeuwenhoek">
        <title>Roseivivax atlanticus sp. nov., isolated from surface seawater of the Atlantic Ocean.</title>
        <authorList>
            <person name="Li G."/>
            <person name="Lai Q."/>
            <person name="Liu X."/>
            <person name="Sun F."/>
            <person name="Shao Z."/>
        </authorList>
    </citation>
    <scope>NUCLEOTIDE SEQUENCE [LARGE SCALE GENOMIC DNA]</scope>
    <source>
        <strain evidence="2 3">22II-s10s</strain>
    </source>
</reference>
<dbReference type="EMBL" id="AQQW01000018">
    <property type="protein sequence ID" value="ETW11016.1"/>
    <property type="molecule type" value="Genomic_DNA"/>
</dbReference>
<dbReference type="Proteomes" id="UP000019063">
    <property type="component" value="Unassembled WGS sequence"/>
</dbReference>
<protein>
    <recommendedName>
        <fullName evidence="4">Post-segregation antitoxin CcdA</fullName>
    </recommendedName>
</protein>
<sequence>MGRTAKTSMSLDRAVLDEARELGINVSRAAESGIQSAIQMRRAEIWKQENAGAIADYNGMIEHEGVPLSRYRKF</sequence>
<comment type="caution">
    <text evidence="2">The sequence shown here is derived from an EMBL/GenBank/DDBJ whole genome shotgun (WGS) entry which is preliminary data.</text>
</comment>
<evidence type="ECO:0000313" key="3">
    <source>
        <dbReference type="Proteomes" id="UP000019063"/>
    </source>
</evidence>
<evidence type="ECO:0000313" key="2">
    <source>
        <dbReference type="EMBL" id="ETW11016.1"/>
    </source>
</evidence>
<gene>
    <name evidence="2" type="ORF">ATO8_19384</name>
</gene>